<keyword evidence="4" id="KW-0963">Cytoplasm</keyword>
<feature type="domain" description="Importin N-terminal" evidence="10">
    <location>
        <begin position="22"/>
        <end position="102"/>
    </location>
</feature>
<comment type="similarity">
    <text evidence="2">Belongs to the importin beta family. Importin beta-1 subfamily.</text>
</comment>
<evidence type="ECO:0000256" key="5">
    <source>
        <dbReference type="ARBA" id="ARBA00022737"/>
    </source>
</evidence>
<dbReference type="Proteomes" id="UP000009131">
    <property type="component" value="Unassembled WGS sequence"/>
</dbReference>
<comment type="subcellular location">
    <subcellularLocation>
        <location evidence="1">Cytoplasm</location>
    </subcellularLocation>
</comment>
<dbReference type="Gene3D" id="1.25.10.10">
    <property type="entry name" value="Leucine-rich Repeat Variant"/>
    <property type="match status" value="1"/>
</dbReference>
<dbReference type="EMBL" id="BABT02000067">
    <property type="protein sequence ID" value="GAA95894.1"/>
    <property type="molecule type" value="Genomic_DNA"/>
</dbReference>
<dbReference type="FunFam" id="1.25.10.10:FF:000027">
    <property type="entry name" value="Importin subunit beta-1"/>
    <property type="match status" value="1"/>
</dbReference>
<sequence length="861" mass="94508">MSNVVELLSATLSADAAARENATSSLERLATESFGPYLDALSSALSSSATQSYLRNAAGLAIKNALSARDTSRQEDLALKWLATEPATRNKIKTDTLQTLASEDPVARNVAGQVVAAVAAIELPIGQWNDLIETMLQYVGHADNPGLRQATLQAIGYTCETIKPEVLALQSNQILTAVVQGARKEEPSTAVQLAAIHALFNSLEFVRENFEREGERNYIMQVVCEATQSTSSDIQISAFECLVRIMHLYYDKMKFYMERALFGLTILGMRHEDERVALQAVEFWSTVCDEEIQLALESQEAAEYEDVPLRECQYYAKIALPEILPVLLQLLTHQEEDATEDEWTVSMAAATCLALLAQSVGDGIVTPIIPFVENHIRSSNWRHREAAVMAFGSILDGPDITLLEPLVKEALPILIEMLQDPTDHVKDTTAWALAKITDALVSSIRPDEHLPRLISALLAGLNDSPRIVVNCCWAFMNLGEQLGDESAPSTTLSQYYETIVTALLTYTEKSSNENQCRTSAYEALSILSAHAPEDCVQVISGLTFTIIERSERLLSMADQILGQDDRNNYDELQSNFCAVLTSLVRRIGTDLKPMADRIMSLMLNLIRVSGKSSSILEDAFLCVGAMTSVLERDFQLYLPAFLPFLQTALNAHQEYQLCGVGVGLIGDICRALGETSLPYAQSFMEALLQDLQSTVLHRSVKPPILSCFGDIAMAVGAGFEPFLETTVNILLQAGATRADPSDYDLIEYINELREGILEAYTGIIGAMKTSGKADALVPYVPSILTFIHLAVTDQDRTDPVIRSSVGLLGDLAEAYPNGQIKNALLSEWVSELLKNARTRSGSADTKRTAKWAKEMVKRATQ</sequence>
<dbReference type="Pfam" id="PF03810">
    <property type="entry name" value="IBN_N"/>
    <property type="match status" value="1"/>
</dbReference>
<evidence type="ECO:0000313" key="11">
    <source>
        <dbReference type="EMBL" id="GAA95894.1"/>
    </source>
</evidence>
<dbReference type="Pfam" id="PF25574">
    <property type="entry name" value="TPR_IMB1"/>
    <property type="match status" value="1"/>
</dbReference>
<dbReference type="FunCoup" id="G7DZ84">
    <property type="interactions" value="876"/>
</dbReference>
<evidence type="ECO:0000256" key="9">
    <source>
        <dbReference type="PROSITE-ProRule" id="PRU00103"/>
    </source>
</evidence>
<gene>
    <name evidence="11" type="primary">Mo02552</name>
    <name evidence="11" type="ORF">E5Q_02552</name>
</gene>
<comment type="caution">
    <text evidence="11">The sequence shown here is derived from an EMBL/GenBank/DDBJ whole genome shotgun (WGS) entry which is preliminary data.</text>
</comment>
<accession>G7DZ84</accession>
<keyword evidence="5" id="KW-0677">Repeat</keyword>
<organism evidence="11 12">
    <name type="scientific">Mixia osmundae (strain CBS 9802 / IAM 14324 / JCM 22182 / KY 12970)</name>
    <dbReference type="NCBI Taxonomy" id="764103"/>
    <lineage>
        <taxon>Eukaryota</taxon>
        <taxon>Fungi</taxon>
        <taxon>Dikarya</taxon>
        <taxon>Basidiomycota</taxon>
        <taxon>Pucciniomycotina</taxon>
        <taxon>Mixiomycetes</taxon>
        <taxon>Mixiales</taxon>
        <taxon>Mixiaceae</taxon>
        <taxon>Mixia</taxon>
    </lineage>
</organism>
<feature type="repeat" description="HEAT" evidence="9">
    <location>
        <begin position="410"/>
        <end position="448"/>
    </location>
</feature>
<dbReference type="InterPro" id="IPR058584">
    <property type="entry name" value="IMB1_TNPO1-like_TPR"/>
</dbReference>
<dbReference type="OrthoDB" id="10263328at2759"/>
<evidence type="ECO:0000256" key="2">
    <source>
        <dbReference type="ARBA" id="ARBA00010907"/>
    </source>
</evidence>
<dbReference type="HOGENOM" id="CLU_008296_1_0_1"/>
<dbReference type="InterPro" id="IPR040122">
    <property type="entry name" value="Importin_beta"/>
</dbReference>
<dbReference type="InParanoid" id="G7DZ84"/>
<keyword evidence="12" id="KW-1185">Reference proteome</keyword>
<dbReference type="Pfam" id="PF13513">
    <property type="entry name" value="HEAT_EZ"/>
    <property type="match status" value="1"/>
</dbReference>
<dbReference type="AlphaFoldDB" id="G7DZ84"/>
<dbReference type="InterPro" id="IPR001494">
    <property type="entry name" value="Importin-beta_N"/>
</dbReference>
<dbReference type="eggNOG" id="KOG1241">
    <property type="taxonomic scope" value="Eukaryota"/>
</dbReference>
<dbReference type="PROSITE" id="PS50166">
    <property type="entry name" value="IMPORTIN_B_NT"/>
    <property type="match status" value="1"/>
</dbReference>
<dbReference type="STRING" id="764103.G7DZ84"/>
<dbReference type="GO" id="GO:0005737">
    <property type="term" value="C:cytoplasm"/>
    <property type="evidence" value="ECO:0007669"/>
    <property type="project" value="UniProtKB-SubCell"/>
</dbReference>
<dbReference type="InterPro" id="IPR016024">
    <property type="entry name" value="ARM-type_fold"/>
</dbReference>
<evidence type="ECO:0000256" key="4">
    <source>
        <dbReference type="ARBA" id="ARBA00022490"/>
    </source>
</evidence>
<proteinExistence type="inferred from homology"/>
<keyword evidence="6" id="KW-0653">Protein transport</keyword>
<evidence type="ECO:0000256" key="8">
    <source>
        <dbReference type="ARBA" id="ARBA00083566"/>
    </source>
</evidence>
<evidence type="ECO:0000256" key="7">
    <source>
        <dbReference type="ARBA" id="ARBA00079884"/>
    </source>
</evidence>
<evidence type="ECO:0000313" key="12">
    <source>
        <dbReference type="Proteomes" id="UP000009131"/>
    </source>
</evidence>
<reference evidence="11 12" key="1">
    <citation type="journal article" date="2011" name="J. Gen. Appl. Microbiol.">
        <title>Draft genome sequencing of the enigmatic basidiomycete Mixia osmundae.</title>
        <authorList>
            <person name="Nishida H."/>
            <person name="Nagatsuka Y."/>
            <person name="Sugiyama J."/>
        </authorList>
    </citation>
    <scope>NUCLEOTIDE SEQUENCE [LARGE SCALE GENOMIC DNA]</scope>
    <source>
        <strain evidence="12">CBS 9802 / IAM 14324 / JCM 22182 / KY 12970</strain>
    </source>
</reference>
<dbReference type="InterPro" id="IPR011989">
    <property type="entry name" value="ARM-like"/>
</dbReference>
<evidence type="ECO:0000256" key="1">
    <source>
        <dbReference type="ARBA" id="ARBA00004496"/>
    </source>
</evidence>
<name>G7DZ84_MIXOS</name>
<dbReference type="RefSeq" id="XP_014566884.1">
    <property type="nucleotide sequence ID" value="XM_014711398.1"/>
</dbReference>
<dbReference type="SUPFAM" id="SSF48371">
    <property type="entry name" value="ARM repeat"/>
    <property type="match status" value="1"/>
</dbReference>
<protein>
    <recommendedName>
        <fullName evidence="7">Importin-95</fullName>
    </recommendedName>
    <alternativeName>
        <fullName evidence="8">Karyopherin-95</fullName>
    </alternativeName>
</protein>
<dbReference type="GO" id="GO:0006606">
    <property type="term" value="P:protein import into nucleus"/>
    <property type="evidence" value="ECO:0007669"/>
    <property type="project" value="InterPro"/>
</dbReference>
<dbReference type="GO" id="GO:0031267">
    <property type="term" value="F:small GTPase binding"/>
    <property type="evidence" value="ECO:0007669"/>
    <property type="project" value="InterPro"/>
</dbReference>
<dbReference type="OMA" id="QQYQERW"/>
<dbReference type="PANTHER" id="PTHR10527">
    <property type="entry name" value="IMPORTIN BETA"/>
    <property type="match status" value="1"/>
</dbReference>
<keyword evidence="3" id="KW-0813">Transport</keyword>
<dbReference type="InterPro" id="IPR021133">
    <property type="entry name" value="HEAT_type_2"/>
</dbReference>
<evidence type="ECO:0000256" key="3">
    <source>
        <dbReference type="ARBA" id="ARBA00022448"/>
    </source>
</evidence>
<evidence type="ECO:0000256" key="6">
    <source>
        <dbReference type="ARBA" id="ARBA00022927"/>
    </source>
</evidence>
<dbReference type="PROSITE" id="PS50077">
    <property type="entry name" value="HEAT_REPEAT"/>
    <property type="match status" value="1"/>
</dbReference>
<evidence type="ECO:0000259" key="10">
    <source>
        <dbReference type="PROSITE" id="PS50166"/>
    </source>
</evidence>
<reference evidence="11 12" key="2">
    <citation type="journal article" date="2012" name="Open Biol.">
        <title>Characteristics of nucleosomes and linker DNA regions on the genome of the basidiomycete Mixia osmundae revealed by mono- and dinucleosome mapping.</title>
        <authorList>
            <person name="Nishida H."/>
            <person name="Kondo S."/>
            <person name="Matsumoto T."/>
            <person name="Suzuki Y."/>
            <person name="Yoshikawa H."/>
            <person name="Taylor T.D."/>
            <person name="Sugiyama J."/>
        </authorList>
    </citation>
    <scope>NUCLEOTIDE SEQUENCE [LARGE SCALE GENOMIC DNA]</scope>
    <source>
        <strain evidence="12">CBS 9802 / IAM 14324 / JCM 22182 / KY 12970</strain>
    </source>
</reference>